<keyword evidence="3" id="KW-1185">Reference proteome</keyword>
<gene>
    <name evidence="2" type="ORF">LARSCL_LOCUS11762</name>
</gene>
<evidence type="ECO:0000313" key="3">
    <source>
        <dbReference type="Proteomes" id="UP001497382"/>
    </source>
</evidence>
<evidence type="ECO:0000313" key="2">
    <source>
        <dbReference type="EMBL" id="CAL1281763.1"/>
    </source>
</evidence>
<proteinExistence type="predicted"/>
<accession>A0AAV2AGN4</accession>
<evidence type="ECO:0000256" key="1">
    <source>
        <dbReference type="SAM" id="Phobius"/>
    </source>
</evidence>
<organism evidence="2 3">
    <name type="scientific">Larinioides sclopetarius</name>
    <dbReference type="NCBI Taxonomy" id="280406"/>
    <lineage>
        <taxon>Eukaryota</taxon>
        <taxon>Metazoa</taxon>
        <taxon>Ecdysozoa</taxon>
        <taxon>Arthropoda</taxon>
        <taxon>Chelicerata</taxon>
        <taxon>Arachnida</taxon>
        <taxon>Araneae</taxon>
        <taxon>Araneomorphae</taxon>
        <taxon>Entelegynae</taxon>
        <taxon>Araneoidea</taxon>
        <taxon>Araneidae</taxon>
        <taxon>Larinioides</taxon>
    </lineage>
</organism>
<dbReference type="Proteomes" id="UP001497382">
    <property type="component" value="Unassembled WGS sequence"/>
</dbReference>
<reference evidence="2 3" key="1">
    <citation type="submission" date="2024-04" db="EMBL/GenBank/DDBJ databases">
        <authorList>
            <person name="Rising A."/>
            <person name="Reimegard J."/>
            <person name="Sonavane S."/>
            <person name="Akerstrom W."/>
            <person name="Nylinder S."/>
            <person name="Hedman E."/>
            <person name="Kallberg Y."/>
        </authorList>
    </citation>
    <scope>NUCLEOTIDE SEQUENCE [LARGE SCALE GENOMIC DNA]</scope>
</reference>
<feature type="transmembrane region" description="Helical" evidence="1">
    <location>
        <begin position="37"/>
        <end position="58"/>
    </location>
</feature>
<keyword evidence="1" id="KW-1133">Transmembrane helix</keyword>
<sequence length="59" mass="6350">MNDSMAVCLSDVLNDSCFPRTLGSEVESPATSYIPDITVVGVFKFLGMFFGVLAALFLL</sequence>
<comment type="caution">
    <text evidence="2">The sequence shown here is derived from an EMBL/GenBank/DDBJ whole genome shotgun (WGS) entry which is preliminary data.</text>
</comment>
<dbReference type="AlphaFoldDB" id="A0AAV2AGN4"/>
<dbReference type="EMBL" id="CAXIEN010000149">
    <property type="protein sequence ID" value="CAL1281763.1"/>
    <property type="molecule type" value="Genomic_DNA"/>
</dbReference>
<protein>
    <submittedName>
        <fullName evidence="2">Uncharacterized protein</fullName>
    </submittedName>
</protein>
<name>A0AAV2AGN4_9ARAC</name>
<feature type="non-terminal residue" evidence="2">
    <location>
        <position position="59"/>
    </location>
</feature>
<keyword evidence="1" id="KW-0472">Membrane</keyword>
<keyword evidence="1" id="KW-0812">Transmembrane</keyword>